<dbReference type="PANTHER" id="PTHR38588">
    <property type="entry name" value="BLL0334 PROTEIN"/>
    <property type="match status" value="1"/>
</dbReference>
<dbReference type="Proteomes" id="UP001589755">
    <property type="component" value="Unassembled WGS sequence"/>
</dbReference>
<dbReference type="PANTHER" id="PTHR38588:SF1">
    <property type="entry name" value="BLL0334 PROTEIN"/>
    <property type="match status" value="1"/>
</dbReference>
<evidence type="ECO:0000256" key="1">
    <source>
        <dbReference type="SAM" id="MobiDB-lite"/>
    </source>
</evidence>
<proteinExistence type="predicted"/>
<dbReference type="InterPro" id="IPR010419">
    <property type="entry name" value="CO_DH_gsu"/>
</dbReference>
<keyword evidence="3" id="KW-1185">Reference proteome</keyword>
<feature type="compositionally biased region" description="Low complexity" evidence="1">
    <location>
        <begin position="153"/>
        <end position="164"/>
    </location>
</feature>
<evidence type="ECO:0000313" key="3">
    <source>
        <dbReference type="Proteomes" id="UP001589755"/>
    </source>
</evidence>
<dbReference type="RefSeq" id="WP_261522745.1">
    <property type="nucleotide sequence ID" value="NZ_JAODNW010000040.1"/>
</dbReference>
<feature type="region of interest" description="Disordered" evidence="1">
    <location>
        <begin position="149"/>
        <end position="183"/>
    </location>
</feature>
<organism evidence="2 3">
    <name type="scientific">Chelativorans intermedius</name>
    <dbReference type="NCBI Taxonomy" id="515947"/>
    <lineage>
        <taxon>Bacteria</taxon>
        <taxon>Pseudomonadati</taxon>
        <taxon>Pseudomonadota</taxon>
        <taxon>Alphaproteobacteria</taxon>
        <taxon>Hyphomicrobiales</taxon>
        <taxon>Phyllobacteriaceae</taxon>
        <taxon>Chelativorans</taxon>
    </lineage>
</organism>
<accession>A0ABV6DCU6</accession>
<sequence>MAELKQEFVVAQPREKVWAVFQDIETVVGCLPGASLTEPPTPNHAKGRMTVKLGPVKANFAGEADIERDEAGYTGVIKGSGIDKSQGSRAKGNVRYALEEADGGGATKVVVAVDYTLSGALAQFSRGGIVEAVAAKLTEDFAANLEAELSDGEAASDAQPASSAPGGGEAKGEPRSGKAGGSRSNELNALSLIGAVIKGWFRKLFGAK</sequence>
<protein>
    <submittedName>
        <fullName evidence="2">SRPBCC family protein</fullName>
    </submittedName>
</protein>
<dbReference type="EMBL" id="JBHLXD010000055">
    <property type="protein sequence ID" value="MFC0210465.1"/>
    <property type="molecule type" value="Genomic_DNA"/>
</dbReference>
<gene>
    <name evidence="2" type="ORF">ACFFJ2_18915</name>
</gene>
<dbReference type="Gene3D" id="3.30.530.20">
    <property type="match status" value="1"/>
</dbReference>
<comment type="caution">
    <text evidence="2">The sequence shown here is derived from an EMBL/GenBank/DDBJ whole genome shotgun (WGS) entry which is preliminary data.</text>
</comment>
<evidence type="ECO:0000313" key="2">
    <source>
        <dbReference type="EMBL" id="MFC0210465.1"/>
    </source>
</evidence>
<name>A0ABV6DCU6_9HYPH</name>
<reference evidence="2 3" key="1">
    <citation type="submission" date="2024-09" db="EMBL/GenBank/DDBJ databases">
        <authorList>
            <person name="Sun Q."/>
            <person name="Mori K."/>
        </authorList>
    </citation>
    <scope>NUCLEOTIDE SEQUENCE [LARGE SCALE GENOMIC DNA]</scope>
    <source>
        <strain evidence="2 3">CCM 8543</strain>
    </source>
</reference>
<dbReference type="InterPro" id="IPR023393">
    <property type="entry name" value="START-like_dom_sf"/>
</dbReference>
<dbReference type="CDD" id="cd07823">
    <property type="entry name" value="SRPBCC_5"/>
    <property type="match status" value="1"/>
</dbReference>
<dbReference type="SUPFAM" id="SSF55961">
    <property type="entry name" value="Bet v1-like"/>
    <property type="match status" value="1"/>
</dbReference>
<dbReference type="Pfam" id="PF06240">
    <property type="entry name" value="COXG"/>
    <property type="match status" value="1"/>
</dbReference>